<accession>T1UA59</accession>
<name>T1UA59_HELPX</name>
<dbReference type="KEGG" id="hpys:HPSA20_1047"/>
<dbReference type="HOGENOM" id="CLU_208462_0_0_7"/>
<proteinExistence type="predicted"/>
<dbReference type="PATRIC" id="fig|1352356.3.peg.1027"/>
<dbReference type="AlphaFoldDB" id="T1UA59"/>
<evidence type="ECO:0000313" key="2">
    <source>
        <dbReference type="Proteomes" id="UP000015920"/>
    </source>
</evidence>
<reference evidence="1 2" key="1">
    <citation type="journal article" date="2013" name="Genome Announc.">
        <title>Genome Sequences of Three hpAfrica2 Strains of Helicobacter pylori.</title>
        <authorList>
            <person name="Duncan S.S."/>
            <person name="Bertoli M.T."/>
            <person name="Kersulyte D."/>
            <person name="Valk P.L."/>
            <person name="Tamma S."/>
            <person name="Segal I."/>
            <person name="McClain M.S."/>
            <person name="Cover T.L."/>
            <person name="Berg D.E."/>
        </authorList>
    </citation>
    <scope>NUCLEOTIDE SEQUENCE [LARGE SCALE GENOMIC DNA]</scope>
    <source>
        <strain evidence="1">SouthAfrica20</strain>
    </source>
</reference>
<dbReference type="Proteomes" id="UP000015920">
    <property type="component" value="Chromosome"/>
</dbReference>
<gene>
    <name evidence="1" type="ORF">HPSA20_1047</name>
</gene>
<sequence>MFLKGVEMAFKHSSIQAFKHSSIQAFKHSSNATIIFVKTHLKIPLFSFFLIPLTNFLENLIQ</sequence>
<protein>
    <submittedName>
        <fullName evidence="1">Uncharacterized protein</fullName>
    </submittedName>
</protein>
<dbReference type="EMBL" id="CP006691">
    <property type="protein sequence ID" value="AGT74276.1"/>
    <property type="molecule type" value="Genomic_DNA"/>
</dbReference>
<evidence type="ECO:0000313" key="1">
    <source>
        <dbReference type="EMBL" id="AGT74276.1"/>
    </source>
</evidence>
<organism evidence="1 2">
    <name type="scientific">Helicobacter pylori SouthAfrica20</name>
    <dbReference type="NCBI Taxonomy" id="1352356"/>
    <lineage>
        <taxon>Bacteria</taxon>
        <taxon>Pseudomonadati</taxon>
        <taxon>Campylobacterota</taxon>
        <taxon>Epsilonproteobacteria</taxon>
        <taxon>Campylobacterales</taxon>
        <taxon>Helicobacteraceae</taxon>
        <taxon>Helicobacter</taxon>
    </lineage>
</organism>